<evidence type="ECO:0000313" key="4">
    <source>
        <dbReference type="EMBL" id="MBF6227809.1"/>
    </source>
</evidence>
<accession>A0ABS0CBS8</accession>
<dbReference type="Pfam" id="PF13191">
    <property type="entry name" value="AAA_16"/>
    <property type="match status" value="1"/>
</dbReference>
<dbReference type="SUPFAM" id="SSF48452">
    <property type="entry name" value="TPR-like"/>
    <property type="match status" value="1"/>
</dbReference>
<dbReference type="InterPro" id="IPR036388">
    <property type="entry name" value="WH-like_DNA-bd_sf"/>
</dbReference>
<dbReference type="PRINTS" id="PR00038">
    <property type="entry name" value="HTHLUXR"/>
</dbReference>
<evidence type="ECO:0000259" key="3">
    <source>
        <dbReference type="PROSITE" id="PS50043"/>
    </source>
</evidence>
<comment type="caution">
    <text evidence="4">The sequence shown here is derived from an EMBL/GenBank/DDBJ whole genome shotgun (WGS) entry which is preliminary data.</text>
</comment>
<keyword evidence="1" id="KW-0547">Nucleotide-binding</keyword>
<gene>
    <name evidence="4" type="ORF">IU470_22210</name>
</gene>
<proteinExistence type="predicted"/>
<dbReference type="Pfam" id="PF00196">
    <property type="entry name" value="GerE"/>
    <property type="match status" value="1"/>
</dbReference>
<keyword evidence="2" id="KW-0067">ATP-binding</keyword>
<dbReference type="Gene3D" id="1.25.40.10">
    <property type="entry name" value="Tetratricopeptide repeat domain"/>
    <property type="match status" value="1"/>
</dbReference>
<organism evidence="4 5">
    <name type="scientific">Nocardia abscessus</name>
    <dbReference type="NCBI Taxonomy" id="120957"/>
    <lineage>
        <taxon>Bacteria</taxon>
        <taxon>Bacillati</taxon>
        <taxon>Actinomycetota</taxon>
        <taxon>Actinomycetes</taxon>
        <taxon>Mycobacteriales</taxon>
        <taxon>Nocardiaceae</taxon>
        <taxon>Nocardia</taxon>
    </lineage>
</organism>
<dbReference type="SUPFAM" id="SSF52540">
    <property type="entry name" value="P-loop containing nucleoside triphosphate hydrolases"/>
    <property type="match status" value="1"/>
</dbReference>
<dbReference type="SUPFAM" id="SSF46894">
    <property type="entry name" value="C-terminal effector domain of the bipartite response regulators"/>
    <property type="match status" value="1"/>
</dbReference>
<dbReference type="PROSITE" id="PS50043">
    <property type="entry name" value="HTH_LUXR_2"/>
    <property type="match status" value="1"/>
</dbReference>
<dbReference type="PANTHER" id="PTHR16305:SF35">
    <property type="entry name" value="TRANSCRIPTIONAL ACTIVATOR DOMAIN"/>
    <property type="match status" value="1"/>
</dbReference>
<dbReference type="SMART" id="SM00421">
    <property type="entry name" value="HTH_LUXR"/>
    <property type="match status" value="1"/>
</dbReference>
<dbReference type="InterPro" id="IPR011990">
    <property type="entry name" value="TPR-like_helical_dom_sf"/>
</dbReference>
<name>A0ABS0CBS8_9NOCA</name>
<sequence>MPVIDRNSAGAVALVGRQSELFSMDRVLANASAGAPGAVAVFGDPGIGKTTLLGELCKRATAAGFDVVTGCGSELQRQVPFGLFVEALDGRFGALDSQIIAGSGSDRLAERASILRSWSEHRAQLMGQQGAERFEFHRSVHAILKRLVHSRPLLLALDDVHWADPASAELIVHILRHMVPGMVLALAYRPRHAPRLVLDALTHAARQNLLCELELAPLTIREAAALLSERPESPIVRSLHCESGGNPFYLEQLARTATKGRAALKFGEAVRMDTVTDIPISLRTTIAQELTGIAADTLDILHAGAVAGDPFDVGLVIAITDADETRVLRCLDELVARDLVRATSVSGQFRFRQPIVRRVVYDETMPGWRFGAHMQAARALARCGAPLWIQAVHVERSATPGDEEAATILTQAGRAVASHAPATAARWFKAALRLLPVTSGTELQLELTVMLADALASAGQMGNSRAALEQALKLLATDSRIDRARILCMIVRAEHGLGRTEEARKLLVTALDAATAATAESVELELKLAENHLMCRQWEQAVMTAAHAHAHAQALDNYALSVAASSSLALFTSEQGDVVQANELADSIVAGMDSSDRVLAPELLEPLANLVFAEIYLHRLREADRHAERGLSASWLSGHGHAIGRLLLGAATTKLLLGQLPEAARAIESALETAFLLDNDPLRTSAESLRCWLETLSGNLPAALAAGRAAVQAADRRPGAHYAWLARVCHGQALVEAGELERGRQEILSVGGPELSDVPPAVRPLWLQVLVTAELSLGRLSAAEAITHQIEDFTRGLPSSSGHAFHARACVHAAQGDFWAAAASARRARECFDALEMRVWAARARLEEGRALARADEPAAAVRQLELAFGTLGHIGAVGLADEAAKELRTLGKRVRRRLTDDGKVDLADLTNRERDVAERVVQGYTNREIAAELFVSPKTVEKHLARVFAKLGASSRAGVATAIHRRTVGLRSGVHPEQPLGCSRLTDPDICTSPALH</sequence>
<evidence type="ECO:0000256" key="1">
    <source>
        <dbReference type="ARBA" id="ARBA00022741"/>
    </source>
</evidence>
<dbReference type="EMBL" id="JADLRE010000017">
    <property type="protein sequence ID" value="MBF6227809.1"/>
    <property type="molecule type" value="Genomic_DNA"/>
</dbReference>
<protein>
    <submittedName>
        <fullName evidence="4">AAA family ATPase</fullName>
    </submittedName>
</protein>
<dbReference type="Proteomes" id="UP000807309">
    <property type="component" value="Unassembled WGS sequence"/>
</dbReference>
<evidence type="ECO:0000313" key="5">
    <source>
        <dbReference type="Proteomes" id="UP000807309"/>
    </source>
</evidence>
<keyword evidence="5" id="KW-1185">Reference proteome</keyword>
<dbReference type="InterPro" id="IPR000792">
    <property type="entry name" value="Tscrpt_reg_LuxR_C"/>
</dbReference>
<dbReference type="CDD" id="cd06170">
    <property type="entry name" value="LuxR_C_like"/>
    <property type="match status" value="1"/>
</dbReference>
<dbReference type="InterPro" id="IPR027417">
    <property type="entry name" value="P-loop_NTPase"/>
</dbReference>
<feature type="domain" description="HTH luxR-type" evidence="3">
    <location>
        <begin position="903"/>
        <end position="968"/>
    </location>
</feature>
<dbReference type="Gene3D" id="3.40.50.300">
    <property type="entry name" value="P-loop containing nucleotide triphosphate hydrolases"/>
    <property type="match status" value="1"/>
</dbReference>
<evidence type="ECO:0000256" key="2">
    <source>
        <dbReference type="ARBA" id="ARBA00022840"/>
    </source>
</evidence>
<dbReference type="InterPro" id="IPR016032">
    <property type="entry name" value="Sig_transdc_resp-reg_C-effctor"/>
</dbReference>
<reference evidence="4 5" key="1">
    <citation type="submission" date="2020-10" db="EMBL/GenBank/DDBJ databases">
        <title>Identification of Nocardia species via Next-generation sequencing and recognition of intraspecies genetic diversity.</title>
        <authorList>
            <person name="Li P."/>
            <person name="Li P."/>
            <person name="Lu B."/>
        </authorList>
    </citation>
    <scope>NUCLEOTIDE SEQUENCE [LARGE SCALE GENOMIC DNA]</scope>
    <source>
        <strain evidence="4 5">N-11</strain>
    </source>
</reference>
<dbReference type="InterPro" id="IPR041664">
    <property type="entry name" value="AAA_16"/>
</dbReference>
<dbReference type="PANTHER" id="PTHR16305">
    <property type="entry name" value="TESTICULAR SOLUBLE ADENYLYL CYCLASE"/>
    <property type="match status" value="1"/>
</dbReference>
<dbReference type="Gene3D" id="1.10.10.10">
    <property type="entry name" value="Winged helix-like DNA-binding domain superfamily/Winged helix DNA-binding domain"/>
    <property type="match status" value="1"/>
</dbReference>
<dbReference type="PROSITE" id="PS00622">
    <property type="entry name" value="HTH_LUXR_1"/>
    <property type="match status" value="1"/>
</dbReference>